<evidence type="ECO:0000256" key="4">
    <source>
        <dbReference type="ARBA" id="ARBA00022989"/>
    </source>
</evidence>
<sequence>MAEPEINDLLLSELLLPSLEKKSSTTGGGASIAGAVFNVSNNVIGAGIMSIPTTLKVLGIVPAFALILIIAVLSSISVDFLLRFTNTGVSTTYASVMSEAFGRVGSIVFQICIMINNFGTLDIYLIIIRFKESVSFTVHLNIRKTNYYLASIHVTCSKWNGTVSYEVRENHSFELRGALS</sequence>
<dbReference type="OrthoDB" id="28208at2759"/>
<evidence type="ECO:0000256" key="3">
    <source>
        <dbReference type="ARBA" id="ARBA00022970"/>
    </source>
</evidence>
<dbReference type="EMBL" id="JAMYWD010000007">
    <property type="protein sequence ID" value="KAJ4965379.1"/>
    <property type="molecule type" value="Genomic_DNA"/>
</dbReference>
<keyword evidence="4 6" id="KW-1133">Transmembrane helix</keyword>
<dbReference type="Proteomes" id="UP001141806">
    <property type="component" value="Unassembled WGS sequence"/>
</dbReference>
<evidence type="ECO:0000313" key="9">
    <source>
        <dbReference type="Proteomes" id="UP001141806"/>
    </source>
</evidence>
<keyword evidence="5 6" id="KW-0472">Membrane</keyword>
<protein>
    <recommendedName>
        <fullName evidence="7">Amino acid transporter transmembrane domain-containing protein</fullName>
    </recommendedName>
</protein>
<comment type="caution">
    <text evidence="8">The sequence shown here is derived from an EMBL/GenBank/DDBJ whole genome shotgun (WGS) entry which is preliminary data.</text>
</comment>
<dbReference type="Pfam" id="PF01490">
    <property type="entry name" value="Aa_trans"/>
    <property type="match status" value="1"/>
</dbReference>
<reference evidence="8" key="1">
    <citation type="journal article" date="2023" name="Plant J.">
        <title>The genome of the king protea, Protea cynaroides.</title>
        <authorList>
            <person name="Chang J."/>
            <person name="Duong T.A."/>
            <person name="Schoeman C."/>
            <person name="Ma X."/>
            <person name="Roodt D."/>
            <person name="Barker N."/>
            <person name="Li Z."/>
            <person name="Van de Peer Y."/>
            <person name="Mizrachi E."/>
        </authorList>
    </citation>
    <scope>NUCLEOTIDE SEQUENCE</scope>
    <source>
        <tissue evidence="8">Young leaves</tissue>
    </source>
</reference>
<organism evidence="8 9">
    <name type="scientific">Protea cynaroides</name>
    <dbReference type="NCBI Taxonomy" id="273540"/>
    <lineage>
        <taxon>Eukaryota</taxon>
        <taxon>Viridiplantae</taxon>
        <taxon>Streptophyta</taxon>
        <taxon>Embryophyta</taxon>
        <taxon>Tracheophyta</taxon>
        <taxon>Spermatophyta</taxon>
        <taxon>Magnoliopsida</taxon>
        <taxon>Proteales</taxon>
        <taxon>Proteaceae</taxon>
        <taxon>Protea</taxon>
    </lineage>
</organism>
<comment type="subcellular location">
    <subcellularLocation>
        <location evidence="1">Membrane</location>
        <topology evidence="1">Multi-pass membrane protein</topology>
    </subcellularLocation>
</comment>
<dbReference type="PANTHER" id="PTHR22950:SF323">
    <property type="entry name" value="AMINO ACID TRANSPORTER AVT6C"/>
    <property type="match status" value="1"/>
</dbReference>
<keyword evidence="2 6" id="KW-0812">Transmembrane</keyword>
<dbReference type="InterPro" id="IPR013057">
    <property type="entry name" value="AA_transpt_TM"/>
</dbReference>
<proteinExistence type="predicted"/>
<feature type="transmembrane region" description="Helical" evidence="6">
    <location>
        <begin position="107"/>
        <end position="127"/>
    </location>
</feature>
<dbReference type="GO" id="GO:0031090">
    <property type="term" value="C:organelle membrane"/>
    <property type="evidence" value="ECO:0007669"/>
    <property type="project" value="UniProtKB-ARBA"/>
</dbReference>
<feature type="transmembrane region" description="Helical" evidence="6">
    <location>
        <begin position="57"/>
        <end position="78"/>
    </location>
</feature>
<evidence type="ECO:0000256" key="2">
    <source>
        <dbReference type="ARBA" id="ARBA00022692"/>
    </source>
</evidence>
<accession>A0A9Q0K7M2</accession>
<evidence type="ECO:0000256" key="6">
    <source>
        <dbReference type="SAM" id="Phobius"/>
    </source>
</evidence>
<evidence type="ECO:0000256" key="5">
    <source>
        <dbReference type="ARBA" id="ARBA00023136"/>
    </source>
</evidence>
<evidence type="ECO:0000313" key="8">
    <source>
        <dbReference type="EMBL" id="KAJ4965379.1"/>
    </source>
</evidence>
<dbReference type="GO" id="GO:0015179">
    <property type="term" value="F:L-amino acid transmembrane transporter activity"/>
    <property type="evidence" value="ECO:0007669"/>
    <property type="project" value="TreeGrafter"/>
</dbReference>
<name>A0A9Q0K7M2_9MAGN</name>
<dbReference type="PANTHER" id="PTHR22950">
    <property type="entry name" value="AMINO ACID TRANSPORTER"/>
    <property type="match status" value="1"/>
</dbReference>
<keyword evidence="9" id="KW-1185">Reference proteome</keyword>
<keyword evidence="3" id="KW-0813">Transport</keyword>
<evidence type="ECO:0000256" key="1">
    <source>
        <dbReference type="ARBA" id="ARBA00004141"/>
    </source>
</evidence>
<feature type="domain" description="Amino acid transporter transmembrane" evidence="7">
    <location>
        <begin position="30"/>
        <end position="129"/>
    </location>
</feature>
<keyword evidence="3" id="KW-0029">Amino-acid transport</keyword>
<evidence type="ECO:0000259" key="7">
    <source>
        <dbReference type="Pfam" id="PF01490"/>
    </source>
</evidence>
<gene>
    <name evidence="8" type="ORF">NE237_017228</name>
</gene>
<dbReference type="AlphaFoldDB" id="A0A9Q0K7M2"/>